<comment type="catalytic activity">
    <reaction evidence="9">
        <text>L-ectoine + 2-oxoglutarate + O2 = 5-hydroxyectoine + succinate + CO2</text>
        <dbReference type="Rhea" id="RHEA:45740"/>
        <dbReference type="ChEBI" id="CHEBI:15379"/>
        <dbReference type="ChEBI" id="CHEBI:16526"/>
        <dbReference type="ChEBI" id="CHEBI:16810"/>
        <dbReference type="ChEBI" id="CHEBI:30031"/>
        <dbReference type="ChEBI" id="CHEBI:58515"/>
        <dbReference type="ChEBI" id="CHEBI:85413"/>
        <dbReference type="EC" id="1.14.11.55"/>
    </reaction>
</comment>
<evidence type="ECO:0000256" key="6">
    <source>
        <dbReference type="ARBA" id="ARBA00022964"/>
    </source>
</evidence>
<evidence type="ECO:0000256" key="10">
    <source>
        <dbReference type="NCBIfam" id="TIGR02408"/>
    </source>
</evidence>
<dbReference type="EMBL" id="RKQZ01000001">
    <property type="protein sequence ID" value="RPF21538.1"/>
    <property type="molecule type" value="Genomic_DNA"/>
</dbReference>
<keyword evidence="8" id="KW-0408">Iron</keyword>
<evidence type="ECO:0000256" key="8">
    <source>
        <dbReference type="ARBA" id="ARBA00023004"/>
    </source>
</evidence>
<evidence type="ECO:0000313" key="11">
    <source>
        <dbReference type="EMBL" id="RPF21538.1"/>
    </source>
</evidence>
<comment type="function">
    <text evidence="2">Involved in the biosynthesis of 5-hydroxyectoine, called compatible solute, which helps organisms to survive extreme osmotic stress by acting as a highly soluble organic osmolyte. Catalyzes the 2-oxoglutarate-dependent selective hydroxylation of L-ectoine to yield (4S,5S)-5-hydroxyectoine.</text>
</comment>
<evidence type="ECO:0000256" key="2">
    <source>
        <dbReference type="ARBA" id="ARBA00004063"/>
    </source>
</evidence>
<dbReference type="InterPro" id="IPR012774">
    <property type="entry name" value="EctD"/>
</dbReference>
<dbReference type="Gene3D" id="2.60.120.620">
    <property type="entry name" value="q2cbj1_9rhob like domain"/>
    <property type="match status" value="1"/>
</dbReference>
<dbReference type="RefSeq" id="WP_123814566.1">
    <property type="nucleotide sequence ID" value="NZ_RKQZ01000001.1"/>
</dbReference>
<keyword evidence="6" id="KW-0223">Dioxygenase</keyword>
<evidence type="ECO:0000256" key="5">
    <source>
        <dbReference type="ARBA" id="ARBA00022723"/>
    </source>
</evidence>
<dbReference type="PANTHER" id="PTHR20883">
    <property type="entry name" value="PHYTANOYL-COA DIOXYGENASE DOMAIN CONTAINING 1"/>
    <property type="match status" value="1"/>
</dbReference>
<dbReference type="SUPFAM" id="SSF51197">
    <property type="entry name" value="Clavaminate synthase-like"/>
    <property type="match status" value="1"/>
</dbReference>
<dbReference type="Pfam" id="PF05721">
    <property type="entry name" value="PhyH"/>
    <property type="match status" value="1"/>
</dbReference>
<dbReference type="NCBIfam" id="TIGR02408">
    <property type="entry name" value="ectoine_ThpD"/>
    <property type="match status" value="1"/>
</dbReference>
<gene>
    <name evidence="11" type="ORF">EDD34_2169</name>
</gene>
<evidence type="ECO:0000256" key="7">
    <source>
        <dbReference type="ARBA" id="ARBA00023002"/>
    </source>
</evidence>
<keyword evidence="5" id="KW-0479">Metal-binding</keyword>
<dbReference type="InterPro" id="IPR008775">
    <property type="entry name" value="Phytyl_CoA_dOase-like"/>
</dbReference>
<protein>
    <recommendedName>
        <fullName evidence="10">Ectoine hydroxylase</fullName>
        <ecNumber evidence="10">1.14.11.55</ecNumber>
    </recommendedName>
</protein>
<reference evidence="11 12" key="1">
    <citation type="submission" date="2018-11" db="EMBL/GenBank/DDBJ databases">
        <title>Sequencing the genomes of 1000 actinobacteria strains.</title>
        <authorList>
            <person name="Klenk H.-P."/>
        </authorList>
    </citation>
    <scope>NUCLEOTIDE SEQUENCE [LARGE SCALE GENOMIC DNA]</scope>
    <source>
        <strain evidence="11 12">DSM 15700</strain>
    </source>
</reference>
<dbReference type="EC" id="1.14.11.55" evidence="10"/>
<dbReference type="AlphaFoldDB" id="A0A3N4Z6T5"/>
<proteinExistence type="inferred from homology"/>
<comment type="cofactor">
    <cofactor evidence="1">
        <name>Fe(2+)</name>
        <dbReference type="ChEBI" id="CHEBI:29033"/>
    </cofactor>
</comment>
<comment type="caution">
    <text evidence="11">The sequence shown here is derived from an EMBL/GenBank/DDBJ whole genome shotgun (WGS) entry which is preliminary data.</text>
</comment>
<dbReference type="GO" id="GO:0016706">
    <property type="term" value="F:2-oxoglutarate-dependent dioxygenase activity"/>
    <property type="evidence" value="ECO:0007669"/>
    <property type="project" value="InterPro"/>
</dbReference>
<comment type="subunit">
    <text evidence="4">Homodimer.</text>
</comment>
<sequence>MTQSSEQVADVYPTRTGGEFLLMPREDFVVHGTADDGPLDGEELEDFTQNGYLTFPEFFTPTEVTALGDELERMATDPEILAQDSTIVDQASHEVRTIFGVHRTSEVFHAVAHDPRLVDRARQILGTDVYIHQSGANTKPGLTGDDVYWHSDFETWHAEDGMPRMRAVSFTIALSDFHSFNSPLMIMPGSHTTYVSCGDIVPTQQEKALLDMHGSGTPSPAALEQLADRHGIEVLEGGPGSAVLFDSNSMHGSGGNISPYPSSTLYFVYNSVENEPVEPYSGQARRPEFLGARDFTPVP</sequence>
<dbReference type="Proteomes" id="UP000280501">
    <property type="component" value="Unassembled WGS sequence"/>
</dbReference>
<organism evidence="11 12">
    <name type="scientific">Myceligenerans xiligouense</name>
    <dbReference type="NCBI Taxonomy" id="253184"/>
    <lineage>
        <taxon>Bacteria</taxon>
        <taxon>Bacillati</taxon>
        <taxon>Actinomycetota</taxon>
        <taxon>Actinomycetes</taxon>
        <taxon>Micrococcales</taxon>
        <taxon>Promicromonosporaceae</taxon>
        <taxon>Myceligenerans</taxon>
    </lineage>
</organism>
<evidence type="ECO:0000256" key="1">
    <source>
        <dbReference type="ARBA" id="ARBA00001954"/>
    </source>
</evidence>
<dbReference type="GO" id="GO:0005506">
    <property type="term" value="F:iron ion binding"/>
    <property type="evidence" value="ECO:0007669"/>
    <property type="project" value="UniProtKB-ARBA"/>
</dbReference>
<keyword evidence="7" id="KW-0560">Oxidoreductase</keyword>
<evidence type="ECO:0000256" key="3">
    <source>
        <dbReference type="ARBA" id="ARBA00007851"/>
    </source>
</evidence>
<name>A0A3N4Z6T5_9MICO</name>
<dbReference type="OrthoDB" id="2573519at2"/>
<dbReference type="PANTHER" id="PTHR20883:SF48">
    <property type="entry name" value="ECTOINE DIOXYGENASE"/>
    <property type="match status" value="1"/>
</dbReference>
<accession>A0A3N4Z6T5</accession>
<evidence type="ECO:0000313" key="12">
    <source>
        <dbReference type="Proteomes" id="UP000280501"/>
    </source>
</evidence>
<evidence type="ECO:0000256" key="9">
    <source>
        <dbReference type="ARBA" id="ARBA00049228"/>
    </source>
</evidence>
<evidence type="ECO:0000256" key="4">
    <source>
        <dbReference type="ARBA" id="ARBA00011738"/>
    </source>
</evidence>
<comment type="similarity">
    <text evidence="3">Belongs to the PhyH family. EctD subfamily.</text>
</comment>
<keyword evidence="12" id="KW-1185">Reference proteome</keyword>